<dbReference type="InterPro" id="IPR001138">
    <property type="entry name" value="Zn2Cys6_DnaBD"/>
</dbReference>
<feature type="compositionally biased region" description="Polar residues" evidence="7">
    <location>
        <begin position="138"/>
        <end position="148"/>
    </location>
</feature>
<reference evidence="9 10" key="1">
    <citation type="submission" date="2015-01" db="EMBL/GenBank/DDBJ databases">
        <title>The Genome Sequence of Exophiala mesophila CBS40295.</title>
        <authorList>
            <consortium name="The Broad Institute Genomics Platform"/>
            <person name="Cuomo C."/>
            <person name="de Hoog S."/>
            <person name="Gorbushina A."/>
            <person name="Stielow B."/>
            <person name="Teixiera M."/>
            <person name="Abouelleil A."/>
            <person name="Chapman S.B."/>
            <person name="Priest M."/>
            <person name="Young S.K."/>
            <person name="Wortman J."/>
            <person name="Nusbaum C."/>
            <person name="Birren B."/>
        </authorList>
    </citation>
    <scope>NUCLEOTIDE SEQUENCE [LARGE SCALE GENOMIC DNA]</scope>
    <source>
        <strain evidence="9 10">CBS 40295</strain>
    </source>
</reference>
<dbReference type="SUPFAM" id="SSF57701">
    <property type="entry name" value="Zn2/Cys6 DNA-binding domain"/>
    <property type="match status" value="1"/>
</dbReference>
<dbReference type="OrthoDB" id="3364175at2759"/>
<dbReference type="InterPro" id="IPR050987">
    <property type="entry name" value="AtrR-like"/>
</dbReference>
<dbReference type="PANTHER" id="PTHR46910">
    <property type="entry name" value="TRANSCRIPTION FACTOR PDR1"/>
    <property type="match status" value="1"/>
</dbReference>
<dbReference type="CDD" id="cd12148">
    <property type="entry name" value="fungal_TF_MHR"/>
    <property type="match status" value="1"/>
</dbReference>
<dbReference type="InterPro" id="IPR036864">
    <property type="entry name" value="Zn2-C6_fun-type_DNA-bd_sf"/>
</dbReference>
<evidence type="ECO:0000256" key="5">
    <source>
        <dbReference type="ARBA" id="ARBA00023163"/>
    </source>
</evidence>
<keyword evidence="2" id="KW-0479">Metal-binding</keyword>
<keyword evidence="10" id="KW-1185">Reference proteome</keyword>
<dbReference type="GO" id="GO:0006351">
    <property type="term" value="P:DNA-templated transcription"/>
    <property type="evidence" value="ECO:0007669"/>
    <property type="project" value="InterPro"/>
</dbReference>
<dbReference type="OMA" id="LPFIHEQ"/>
<name>A0A0D1ZE80_EXOME</name>
<evidence type="ECO:0000256" key="2">
    <source>
        <dbReference type="ARBA" id="ARBA00022723"/>
    </source>
</evidence>
<dbReference type="Gene3D" id="4.10.240.10">
    <property type="entry name" value="Zn(2)-C6 fungal-type DNA-binding domain"/>
    <property type="match status" value="1"/>
</dbReference>
<keyword evidence="6" id="KW-0539">Nucleus</keyword>
<evidence type="ECO:0000256" key="6">
    <source>
        <dbReference type="ARBA" id="ARBA00023242"/>
    </source>
</evidence>
<dbReference type="GO" id="GO:0000981">
    <property type="term" value="F:DNA-binding transcription factor activity, RNA polymerase II-specific"/>
    <property type="evidence" value="ECO:0007669"/>
    <property type="project" value="InterPro"/>
</dbReference>
<feature type="region of interest" description="Disordered" evidence="7">
    <location>
        <begin position="1"/>
        <end position="30"/>
    </location>
</feature>
<evidence type="ECO:0000256" key="7">
    <source>
        <dbReference type="SAM" id="MobiDB-lite"/>
    </source>
</evidence>
<dbReference type="SMART" id="SM00906">
    <property type="entry name" value="Fungal_trans"/>
    <property type="match status" value="1"/>
</dbReference>
<organism evidence="9 10">
    <name type="scientific">Exophiala mesophila</name>
    <name type="common">Black yeast-like fungus</name>
    <dbReference type="NCBI Taxonomy" id="212818"/>
    <lineage>
        <taxon>Eukaryota</taxon>
        <taxon>Fungi</taxon>
        <taxon>Dikarya</taxon>
        <taxon>Ascomycota</taxon>
        <taxon>Pezizomycotina</taxon>
        <taxon>Eurotiomycetes</taxon>
        <taxon>Chaetothyriomycetidae</taxon>
        <taxon>Chaetothyriales</taxon>
        <taxon>Herpotrichiellaceae</taxon>
        <taxon>Exophiala</taxon>
    </lineage>
</organism>
<evidence type="ECO:0000256" key="4">
    <source>
        <dbReference type="ARBA" id="ARBA00023125"/>
    </source>
</evidence>
<dbReference type="SMART" id="SM00066">
    <property type="entry name" value="GAL4"/>
    <property type="match status" value="1"/>
</dbReference>
<accession>A0A0D1ZE80</accession>
<dbReference type="PROSITE" id="PS00463">
    <property type="entry name" value="ZN2_CY6_FUNGAL_1"/>
    <property type="match status" value="1"/>
</dbReference>
<sequence length="764" mass="85761">MDAQEGRVSSNRAPLAGNPRRRKDYSDEDDNVFVSKRQRTAVACNSCKNRKSRCNGGRPTCSTCIDLGFECVYRAPSRAQTSQAREMHWMRNRLQSIEELLRNIGVQAHEHQNDPSSPQDLPLSSDMPPSTVGEARTNEVSQHDSTTFGVDKLPGEDTVDGMGAITFADESTSGHFGLSSNSAFFSHIGRCLDSTTTISTQRNAHTQQLATNMSRPASPPVAPGPQVDKTPNPRILPPQEDILRMVEAFFSVTGMFFPFIHKRSVINMVEEMSITRFSCVPQSWLCLLNAIMAIGTSLSVGQDDTLKHQEEESSVYFQRALILSPWTLSNPTNLEALQALAVMTIYLQGVSKSAQTWRLHGLLVQAAFQTGVHINIKSPKISPLEQEIRTRIWYMCFVLDRVLSAAYGRPPLIHNSYMQINLPMNVNLDDINDDGELYPHSVQTPNEPSSCSLFLATIKLYLIQGNMIEKLYHQNMTPSVDLQPNRLFSLIMDFEEHLHDWMKTLNPAVELIPTSEVNKAHPHEWKWTRPQTVMTIRFLSVRVLLYRRVIETLLDDISTSGVGIRQPEYSLPIAQTLIHACTESAIAIIQTIRALGAKNEMLPAWWFTIYHSLLSPSPYTIVRESDYEPVFNAALVLFGVVCLQTIGKVSLDPHTPSESVLFMQIALGDLVIVGRDTRIVRRCSKYLQKMIQISLSLTRNISSNQSPHRASPIQSSFPPNNNMPFLSDESIPSPWDADFGQFLMNDDSNFLDGWTELAEPLQCL</sequence>
<dbReference type="GO" id="GO:0008270">
    <property type="term" value="F:zinc ion binding"/>
    <property type="evidence" value="ECO:0007669"/>
    <property type="project" value="InterPro"/>
</dbReference>
<dbReference type="Pfam" id="PF04082">
    <property type="entry name" value="Fungal_trans"/>
    <property type="match status" value="1"/>
</dbReference>
<keyword evidence="4" id="KW-0238">DNA-binding</keyword>
<dbReference type="HOGENOM" id="CLU_008511_0_2_1"/>
<protein>
    <recommendedName>
        <fullName evidence="8">Zn(2)-C6 fungal-type domain-containing protein</fullName>
    </recommendedName>
</protein>
<dbReference type="EMBL" id="KN847523">
    <property type="protein sequence ID" value="KIV92259.1"/>
    <property type="molecule type" value="Genomic_DNA"/>
</dbReference>
<dbReference type="GO" id="GO:0005634">
    <property type="term" value="C:nucleus"/>
    <property type="evidence" value="ECO:0007669"/>
    <property type="project" value="UniProtKB-SubCell"/>
</dbReference>
<dbReference type="Proteomes" id="UP000054302">
    <property type="component" value="Unassembled WGS sequence"/>
</dbReference>
<dbReference type="GeneID" id="27324561"/>
<feature type="domain" description="Zn(2)-C6 fungal-type" evidence="8">
    <location>
        <begin position="43"/>
        <end position="73"/>
    </location>
</feature>
<dbReference type="PANTHER" id="PTHR46910:SF3">
    <property type="entry name" value="HALOTOLERANCE PROTEIN 9-RELATED"/>
    <property type="match status" value="1"/>
</dbReference>
<dbReference type="PROSITE" id="PS50048">
    <property type="entry name" value="ZN2_CY6_FUNGAL_2"/>
    <property type="match status" value="1"/>
</dbReference>
<evidence type="ECO:0000259" key="8">
    <source>
        <dbReference type="PROSITE" id="PS50048"/>
    </source>
</evidence>
<evidence type="ECO:0000256" key="3">
    <source>
        <dbReference type="ARBA" id="ARBA00023015"/>
    </source>
</evidence>
<dbReference type="Pfam" id="PF00172">
    <property type="entry name" value="Zn_clus"/>
    <property type="match status" value="1"/>
</dbReference>
<feature type="region of interest" description="Disordered" evidence="7">
    <location>
        <begin position="211"/>
        <end position="233"/>
    </location>
</feature>
<dbReference type="RefSeq" id="XP_016223833.1">
    <property type="nucleotide sequence ID" value="XM_016371540.1"/>
</dbReference>
<dbReference type="CDD" id="cd00067">
    <property type="entry name" value="GAL4"/>
    <property type="match status" value="1"/>
</dbReference>
<dbReference type="VEuPathDB" id="FungiDB:PV10_06716"/>
<dbReference type="STRING" id="212818.A0A0D1ZE80"/>
<feature type="compositionally biased region" description="Low complexity" evidence="7">
    <location>
        <begin position="114"/>
        <end position="130"/>
    </location>
</feature>
<keyword evidence="3" id="KW-0805">Transcription regulation</keyword>
<evidence type="ECO:0000313" key="10">
    <source>
        <dbReference type="Proteomes" id="UP000054302"/>
    </source>
</evidence>
<dbReference type="GO" id="GO:0003677">
    <property type="term" value="F:DNA binding"/>
    <property type="evidence" value="ECO:0007669"/>
    <property type="project" value="UniProtKB-KW"/>
</dbReference>
<comment type="subcellular location">
    <subcellularLocation>
        <location evidence="1">Nucleus</location>
    </subcellularLocation>
</comment>
<proteinExistence type="predicted"/>
<evidence type="ECO:0000313" key="9">
    <source>
        <dbReference type="EMBL" id="KIV92259.1"/>
    </source>
</evidence>
<evidence type="ECO:0000256" key="1">
    <source>
        <dbReference type="ARBA" id="ARBA00004123"/>
    </source>
</evidence>
<dbReference type="AlphaFoldDB" id="A0A0D1ZE80"/>
<feature type="region of interest" description="Disordered" evidence="7">
    <location>
        <begin position="109"/>
        <end position="155"/>
    </location>
</feature>
<gene>
    <name evidence="9" type="ORF">PV10_06716</name>
</gene>
<keyword evidence="5" id="KW-0804">Transcription</keyword>
<dbReference type="InterPro" id="IPR007219">
    <property type="entry name" value="XnlR_reg_dom"/>
</dbReference>